<sequence length="125" mass="14167">MPKLEHTNLTVTDPDTLAERLCQLFDWQVRWSGPALDDGYTVHVGGPESYLALYRPPNHKTSDLNHLVIGNLNHIGIEVDDLAKTEQRMLDAGLKPFKHADYDPGKRFYVMVDDNLELECISYAA</sequence>
<reference evidence="2" key="2">
    <citation type="submission" date="2020-09" db="EMBL/GenBank/DDBJ databases">
        <authorList>
            <person name="Sun Q."/>
            <person name="Kim S."/>
        </authorList>
    </citation>
    <scope>NUCLEOTIDE SEQUENCE</scope>
    <source>
        <strain evidence="2">KCTC 12711</strain>
    </source>
</reference>
<protein>
    <recommendedName>
        <fullName evidence="1">VOC domain-containing protein</fullName>
    </recommendedName>
</protein>
<dbReference type="InterPro" id="IPR037523">
    <property type="entry name" value="VOC_core"/>
</dbReference>
<evidence type="ECO:0000313" key="3">
    <source>
        <dbReference type="Proteomes" id="UP000614811"/>
    </source>
</evidence>
<dbReference type="Proteomes" id="UP000614811">
    <property type="component" value="Unassembled WGS sequence"/>
</dbReference>
<dbReference type="InterPro" id="IPR004360">
    <property type="entry name" value="Glyas_Fos-R_dOase_dom"/>
</dbReference>
<gene>
    <name evidence="2" type="ORF">GCM10008090_15010</name>
</gene>
<dbReference type="RefSeq" id="WP_189399472.1">
    <property type="nucleotide sequence ID" value="NZ_BMXA01000002.1"/>
</dbReference>
<evidence type="ECO:0000313" key="2">
    <source>
        <dbReference type="EMBL" id="GHA06327.1"/>
    </source>
</evidence>
<dbReference type="Gene3D" id="3.10.180.10">
    <property type="entry name" value="2,3-Dihydroxybiphenyl 1,2-Dioxygenase, domain 1"/>
    <property type="match status" value="1"/>
</dbReference>
<evidence type="ECO:0000259" key="1">
    <source>
        <dbReference type="PROSITE" id="PS51819"/>
    </source>
</evidence>
<feature type="domain" description="VOC" evidence="1">
    <location>
        <begin position="3"/>
        <end position="123"/>
    </location>
</feature>
<dbReference type="SUPFAM" id="SSF54593">
    <property type="entry name" value="Glyoxalase/Bleomycin resistance protein/Dihydroxybiphenyl dioxygenase"/>
    <property type="match status" value="1"/>
</dbReference>
<comment type="caution">
    <text evidence="2">The sequence shown here is derived from an EMBL/GenBank/DDBJ whole genome shotgun (WGS) entry which is preliminary data.</text>
</comment>
<dbReference type="AlphaFoldDB" id="A0A918RN35"/>
<dbReference type="CDD" id="cd06587">
    <property type="entry name" value="VOC"/>
    <property type="match status" value="1"/>
</dbReference>
<proteinExistence type="predicted"/>
<dbReference type="EMBL" id="BMXA01000002">
    <property type="protein sequence ID" value="GHA06327.1"/>
    <property type="molecule type" value="Genomic_DNA"/>
</dbReference>
<reference evidence="2" key="1">
    <citation type="journal article" date="2014" name="Int. J. Syst. Evol. Microbiol.">
        <title>Complete genome sequence of Corynebacterium casei LMG S-19264T (=DSM 44701T), isolated from a smear-ripened cheese.</title>
        <authorList>
            <consortium name="US DOE Joint Genome Institute (JGI-PGF)"/>
            <person name="Walter F."/>
            <person name="Albersmeier A."/>
            <person name="Kalinowski J."/>
            <person name="Ruckert C."/>
        </authorList>
    </citation>
    <scope>NUCLEOTIDE SEQUENCE</scope>
    <source>
        <strain evidence="2">KCTC 12711</strain>
    </source>
</reference>
<name>A0A918RN35_9GAMM</name>
<dbReference type="InterPro" id="IPR029068">
    <property type="entry name" value="Glyas_Bleomycin-R_OHBP_Dase"/>
</dbReference>
<accession>A0A918RN35</accession>
<dbReference type="Pfam" id="PF00903">
    <property type="entry name" value="Glyoxalase"/>
    <property type="match status" value="1"/>
</dbReference>
<dbReference type="PROSITE" id="PS51819">
    <property type="entry name" value="VOC"/>
    <property type="match status" value="1"/>
</dbReference>
<keyword evidence="3" id="KW-1185">Reference proteome</keyword>
<organism evidence="2 3">
    <name type="scientific">Arenicella chitinivorans</name>
    <dbReference type="NCBI Taxonomy" id="1329800"/>
    <lineage>
        <taxon>Bacteria</taxon>
        <taxon>Pseudomonadati</taxon>
        <taxon>Pseudomonadota</taxon>
        <taxon>Gammaproteobacteria</taxon>
        <taxon>Arenicellales</taxon>
        <taxon>Arenicellaceae</taxon>
        <taxon>Arenicella</taxon>
    </lineage>
</organism>